<name>A0A8I0TU65_9ACTN</name>
<protein>
    <submittedName>
        <fullName evidence="2">Uncharacterized protein</fullName>
    </submittedName>
</protein>
<organism evidence="2 3">
    <name type="scientific">Streptomyces stelliscabiei</name>
    <dbReference type="NCBI Taxonomy" id="146820"/>
    <lineage>
        <taxon>Bacteria</taxon>
        <taxon>Bacillati</taxon>
        <taxon>Actinomycetota</taxon>
        <taxon>Actinomycetes</taxon>
        <taxon>Kitasatosporales</taxon>
        <taxon>Streptomycetaceae</taxon>
        <taxon>Streptomyces</taxon>
    </lineage>
</organism>
<evidence type="ECO:0000313" key="3">
    <source>
        <dbReference type="Proteomes" id="UP000629287"/>
    </source>
</evidence>
<sequence length="72" mass="7879">MRTTAQRLIEFRRELSNAFGFGEELLNNIVRDAARTLIAAEGLVTRPDVDSETPKRPPLDAPEGVGESKSPA</sequence>
<gene>
    <name evidence="2" type="ORF">H4687_005835</name>
</gene>
<dbReference type="Proteomes" id="UP000629287">
    <property type="component" value="Unassembled WGS sequence"/>
</dbReference>
<proteinExistence type="predicted"/>
<dbReference type="AlphaFoldDB" id="A0A8I0TU65"/>
<feature type="region of interest" description="Disordered" evidence="1">
    <location>
        <begin position="46"/>
        <end position="72"/>
    </location>
</feature>
<comment type="caution">
    <text evidence="2">The sequence shown here is derived from an EMBL/GenBank/DDBJ whole genome shotgun (WGS) entry which is preliminary data.</text>
</comment>
<evidence type="ECO:0000313" key="2">
    <source>
        <dbReference type="EMBL" id="MBE1599706.1"/>
    </source>
</evidence>
<feature type="compositionally biased region" description="Basic and acidic residues" evidence="1">
    <location>
        <begin position="47"/>
        <end position="58"/>
    </location>
</feature>
<accession>A0A8I0TU65</accession>
<dbReference type="RefSeq" id="WP_046913282.1">
    <property type="nucleotide sequence ID" value="NZ_JADBGF010000001.1"/>
</dbReference>
<evidence type="ECO:0000256" key="1">
    <source>
        <dbReference type="SAM" id="MobiDB-lite"/>
    </source>
</evidence>
<dbReference type="EMBL" id="JADBGF010000001">
    <property type="protein sequence ID" value="MBE1599706.1"/>
    <property type="molecule type" value="Genomic_DNA"/>
</dbReference>
<keyword evidence="3" id="KW-1185">Reference proteome</keyword>
<dbReference type="GeneID" id="86830382"/>
<reference evidence="2 3" key="1">
    <citation type="submission" date="2020-10" db="EMBL/GenBank/DDBJ databases">
        <title>Sequencing the genomes of 1000 actinobacteria strains.</title>
        <authorList>
            <person name="Klenk H.-P."/>
        </authorList>
    </citation>
    <scope>NUCLEOTIDE SEQUENCE [LARGE SCALE GENOMIC DNA]</scope>
    <source>
        <strain evidence="2 3">DSM 41803</strain>
    </source>
</reference>
<dbReference type="OrthoDB" id="9960349at2"/>